<sequence length="717" mass="77471">MTWIGINVVYDIGQVRDQKQLEDAVEERENTTPGLPANKVGMSENIILSICDVRSGEALGVGHEWNSTFSVVDKGHVQQELRAIVDVEEGSFEDEVNLTTMHGNTSGSSELALAVPQPVQPGRTTGAQVCHDFNVSEDLFEEQHDLYGAPALREGASEFFFRIVASDMHKTHKFLGKQVATLDHDCVVAGLQASTQGRGDACTSVTLRPHGFPRPMKLHLHVSTSSPDESALRVWGRAEMQVADLGSALLRVSAPLGVDEWVLARLSISALEDPCADDLCLKRLQSLVDSLQQLEMAEVLVLLKHRGWCLRELPPGQKFTGWMPQTEKCIWCRDGLPKQAILVCLVLSPKIFQLGLELLPHNQPMQYYNTLLALLSAGSSELGKLKPSQRARYYAQLQKDPSNWAAADAQSQLASAAAVRSQAFDADGLEDEFGYTGGIHGSEEQDQADPQNNGKVQRRKRKASSGLHDMTAKQKEMKGTRPLGPSKAPPLPPCREFLDSPDIPSEIDADQESSPDMLPHLDELVSAEHAAALAAMDMEAAEAAEASAAAASAALMAIEAEAAEASAAVDSEAVQGGGSGGGSGHSAGRPGPEPASSSSSRAAAVAAVPPRPSGHGRVFSTSVFNESTVFVRSIPIVVRQDKKAMYVPPTITFQWLLFSSYVPCFLIECPLHTHTYVNDKGETAEELRLRHVHVSVPMDDALLGDVDERLEERLAVL</sequence>
<evidence type="ECO:0000256" key="1">
    <source>
        <dbReference type="SAM" id="MobiDB-lite"/>
    </source>
</evidence>
<reference evidence="2" key="1">
    <citation type="submission" date="2021-02" db="EMBL/GenBank/DDBJ databases">
        <authorList>
            <person name="Dougan E. K."/>
            <person name="Rhodes N."/>
            <person name="Thang M."/>
            <person name="Chan C."/>
        </authorList>
    </citation>
    <scope>NUCLEOTIDE SEQUENCE</scope>
</reference>
<evidence type="ECO:0000313" key="2">
    <source>
        <dbReference type="EMBL" id="CAE7226857.1"/>
    </source>
</evidence>
<feature type="compositionally biased region" description="Low complexity" evidence="1">
    <location>
        <begin position="586"/>
        <end position="608"/>
    </location>
</feature>
<protein>
    <submittedName>
        <fullName evidence="2">Uncharacterized protein</fullName>
    </submittedName>
</protein>
<dbReference type="Proteomes" id="UP000601435">
    <property type="component" value="Unassembled WGS sequence"/>
</dbReference>
<name>A0A812KMY8_9DINO</name>
<comment type="caution">
    <text evidence="2">The sequence shown here is derived from an EMBL/GenBank/DDBJ whole genome shotgun (WGS) entry which is preliminary data.</text>
</comment>
<accession>A0A812KMY8</accession>
<organism evidence="2 3">
    <name type="scientific">Symbiodinium necroappetens</name>
    <dbReference type="NCBI Taxonomy" id="1628268"/>
    <lineage>
        <taxon>Eukaryota</taxon>
        <taxon>Sar</taxon>
        <taxon>Alveolata</taxon>
        <taxon>Dinophyceae</taxon>
        <taxon>Suessiales</taxon>
        <taxon>Symbiodiniaceae</taxon>
        <taxon>Symbiodinium</taxon>
    </lineage>
</organism>
<feature type="region of interest" description="Disordered" evidence="1">
    <location>
        <begin position="568"/>
        <end position="612"/>
    </location>
</feature>
<keyword evidence="3" id="KW-1185">Reference proteome</keyword>
<feature type="compositionally biased region" description="Gly residues" evidence="1">
    <location>
        <begin position="575"/>
        <end position="585"/>
    </location>
</feature>
<dbReference type="OrthoDB" id="10479504at2759"/>
<feature type="non-terminal residue" evidence="2">
    <location>
        <position position="717"/>
    </location>
</feature>
<feature type="compositionally biased region" description="Basic and acidic residues" evidence="1">
    <location>
        <begin position="470"/>
        <end position="479"/>
    </location>
</feature>
<proteinExistence type="predicted"/>
<feature type="non-terminal residue" evidence="2">
    <location>
        <position position="1"/>
    </location>
</feature>
<dbReference type="EMBL" id="CAJNJA010007618">
    <property type="protein sequence ID" value="CAE7226857.1"/>
    <property type="molecule type" value="Genomic_DNA"/>
</dbReference>
<dbReference type="AlphaFoldDB" id="A0A812KMY8"/>
<evidence type="ECO:0000313" key="3">
    <source>
        <dbReference type="Proteomes" id="UP000601435"/>
    </source>
</evidence>
<feature type="region of interest" description="Disordered" evidence="1">
    <location>
        <begin position="433"/>
        <end position="517"/>
    </location>
</feature>
<gene>
    <name evidence="2" type="ORF">SNEC2469_LOCUS3256</name>
</gene>